<evidence type="ECO:0000256" key="1">
    <source>
        <dbReference type="SAM" id="MobiDB-lite"/>
    </source>
</evidence>
<protein>
    <submittedName>
        <fullName evidence="2">Uncharacterized protein</fullName>
    </submittedName>
</protein>
<dbReference type="EMBL" id="JBHLVF010000064">
    <property type="protein sequence ID" value="MFC0396722.1"/>
    <property type="molecule type" value="Genomic_DNA"/>
</dbReference>
<organism evidence="2 3">
    <name type="scientific">Paenibacillus mendelii</name>
    <dbReference type="NCBI Taxonomy" id="206163"/>
    <lineage>
        <taxon>Bacteria</taxon>
        <taxon>Bacillati</taxon>
        <taxon>Bacillota</taxon>
        <taxon>Bacilli</taxon>
        <taxon>Bacillales</taxon>
        <taxon>Paenibacillaceae</taxon>
        <taxon>Paenibacillus</taxon>
    </lineage>
</organism>
<dbReference type="RefSeq" id="WP_373567602.1">
    <property type="nucleotide sequence ID" value="NZ_JANHOF010000012.1"/>
</dbReference>
<reference evidence="2 3" key="1">
    <citation type="submission" date="2024-09" db="EMBL/GenBank/DDBJ databases">
        <authorList>
            <person name="Sun Q."/>
            <person name="Mori K."/>
        </authorList>
    </citation>
    <scope>NUCLEOTIDE SEQUENCE [LARGE SCALE GENOMIC DNA]</scope>
    <source>
        <strain evidence="2 3">CCM 4839</strain>
    </source>
</reference>
<name>A0ABV6JM16_9BACL</name>
<keyword evidence="3" id="KW-1185">Reference proteome</keyword>
<gene>
    <name evidence="2" type="ORF">ACFFJ8_35900</name>
</gene>
<evidence type="ECO:0000313" key="3">
    <source>
        <dbReference type="Proteomes" id="UP001589818"/>
    </source>
</evidence>
<sequence>MDLDNNRRPQRKLNKPAPVQYRHQLV</sequence>
<proteinExistence type="predicted"/>
<comment type="caution">
    <text evidence="2">The sequence shown here is derived from an EMBL/GenBank/DDBJ whole genome shotgun (WGS) entry which is preliminary data.</text>
</comment>
<accession>A0ABV6JM16</accession>
<feature type="region of interest" description="Disordered" evidence="1">
    <location>
        <begin position="1"/>
        <end position="26"/>
    </location>
</feature>
<dbReference type="Proteomes" id="UP001589818">
    <property type="component" value="Unassembled WGS sequence"/>
</dbReference>
<evidence type="ECO:0000313" key="2">
    <source>
        <dbReference type="EMBL" id="MFC0396722.1"/>
    </source>
</evidence>